<evidence type="ECO:0008006" key="5">
    <source>
        <dbReference type="Google" id="ProtNLM"/>
    </source>
</evidence>
<dbReference type="OrthoDB" id="10072101at2759"/>
<evidence type="ECO:0000256" key="1">
    <source>
        <dbReference type="SAM" id="Coils"/>
    </source>
</evidence>
<feature type="region of interest" description="Disordered" evidence="2">
    <location>
        <begin position="442"/>
        <end position="461"/>
    </location>
</feature>
<comment type="caution">
    <text evidence="3">The sequence shown here is derived from an EMBL/GenBank/DDBJ whole genome shotgun (WGS) entry which is preliminary data.</text>
</comment>
<dbReference type="InterPro" id="IPR011992">
    <property type="entry name" value="EF-hand-dom_pair"/>
</dbReference>
<dbReference type="SUPFAM" id="SSF47473">
    <property type="entry name" value="EF-hand"/>
    <property type="match status" value="1"/>
</dbReference>
<dbReference type="AlphaFoldDB" id="A0A9X0CID9"/>
<evidence type="ECO:0000313" key="3">
    <source>
        <dbReference type="EMBL" id="KAJ7352876.1"/>
    </source>
</evidence>
<evidence type="ECO:0000256" key="2">
    <source>
        <dbReference type="SAM" id="MobiDB-lite"/>
    </source>
</evidence>
<reference evidence="3" key="1">
    <citation type="submission" date="2023-01" db="EMBL/GenBank/DDBJ databases">
        <title>Genome assembly of the deep-sea coral Lophelia pertusa.</title>
        <authorList>
            <person name="Herrera S."/>
            <person name="Cordes E."/>
        </authorList>
    </citation>
    <scope>NUCLEOTIDE SEQUENCE</scope>
    <source>
        <strain evidence="3">USNM1676648</strain>
        <tissue evidence="3">Polyp</tissue>
    </source>
</reference>
<organism evidence="3 4">
    <name type="scientific">Desmophyllum pertusum</name>
    <dbReference type="NCBI Taxonomy" id="174260"/>
    <lineage>
        <taxon>Eukaryota</taxon>
        <taxon>Metazoa</taxon>
        <taxon>Cnidaria</taxon>
        <taxon>Anthozoa</taxon>
        <taxon>Hexacorallia</taxon>
        <taxon>Scleractinia</taxon>
        <taxon>Caryophylliina</taxon>
        <taxon>Caryophylliidae</taxon>
        <taxon>Desmophyllum</taxon>
    </lineage>
</organism>
<feature type="coiled-coil region" evidence="1">
    <location>
        <begin position="188"/>
        <end position="215"/>
    </location>
</feature>
<feature type="compositionally biased region" description="Basic and acidic residues" evidence="2">
    <location>
        <begin position="442"/>
        <end position="460"/>
    </location>
</feature>
<name>A0A9X0CID9_9CNID</name>
<sequence length="590" mass="68136">MGILDLELMFDLLDTDLRGYLTSNQLQDFHESLYYSTIDSRQIEAAIRSICGDGSRGLCPREQFTDVLHELDRRKILEEKIYWDFKTVDVEGKGRISLKAALLLFKAVHNELFSMKTWRSFLSQREYPELDVCFDEIKMFLCNLVDGGPCDKEEFDEEEKAISLQCCDNEYTNLKELEKLQEDEASLAVDERERMQQANKLKQGAERRTKRLDHEGVVALLHEDEEWDEKAAKKARHKVTATDLIQALRTKYEVLRDKLLLEMLKHHIGEGMWTVLSEDEQQERFMQLKMRIQRLRKDGKLDGANGLPGAGLTYSFNLLALMGFSRMGEEIQRLEESERIKQMEDEGKSNKEIEEELLQLRDKALQGHAKSEQLLVDLEQRYRQDKEMITSKLKGANTNTMATEEKLTEYGLIIREELRAREEAKFESAALSVGIAERLKTQLQRPKDDRKRQEQLGKERLLHRKGRKLPRNWKGEELNYSALGDAGLVDVLEDTVRALERKHSMERELLIYFLQGRESVQARSAAKKLSADERSNQLLVLRNSATRLARSKFNSTSSEQRAALCNSPGSCWAGGRGQARRHEGVSRCIS</sequence>
<dbReference type="EMBL" id="MU827344">
    <property type="protein sequence ID" value="KAJ7352876.1"/>
    <property type="molecule type" value="Genomic_DNA"/>
</dbReference>
<dbReference type="Proteomes" id="UP001163046">
    <property type="component" value="Unassembled WGS sequence"/>
</dbReference>
<accession>A0A9X0CID9</accession>
<dbReference type="Gene3D" id="1.10.238.10">
    <property type="entry name" value="EF-hand"/>
    <property type="match status" value="1"/>
</dbReference>
<evidence type="ECO:0000313" key="4">
    <source>
        <dbReference type="Proteomes" id="UP001163046"/>
    </source>
</evidence>
<gene>
    <name evidence="3" type="ORF">OS493_033142</name>
</gene>
<proteinExistence type="predicted"/>
<keyword evidence="1" id="KW-0175">Coiled coil</keyword>
<keyword evidence="4" id="KW-1185">Reference proteome</keyword>
<protein>
    <recommendedName>
        <fullName evidence="5">EF-hand domain-containing protein</fullName>
    </recommendedName>
</protein>